<dbReference type="PANTHER" id="PTHR22683">
    <property type="entry name" value="SPORULATION PROTEIN RELATED"/>
    <property type="match status" value="1"/>
</dbReference>
<evidence type="ECO:0000256" key="6">
    <source>
        <dbReference type="ARBA" id="ARBA00022741"/>
    </source>
</evidence>
<dbReference type="Proteomes" id="UP000199309">
    <property type="component" value="Unassembled WGS sequence"/>
</dbReference>
<dbReference type="GO" id="GO:0007059">
    <property type="term" value="P:chromosome segregation"/>
    <property type="evidence" value="ECO:0007669"/>
    <property type="project" value="UniProtKB-KW"/>
</dbReference>
<evidence type="ECO:0000256" key="14">
    <source>
        <dbReference type="PROSITE-ProRule" id="PRU00289"/>
    </source>
</evidence>
<evidence type="ECO:0000259" key="17">
    <source>
        <dbReference type="PROSITE" id="PS50901"/>
    </source>
</evidence>
<dbReference type="InterPro" id="IPR027417">
    <property type="entry name" value="P-loop_NTPase"/>
</dbReference>
<feature type="compositionally biased region" description="Basic residues" evidence="15">
    <location>
        <begin position="14"/>
        <end position="24"/>
    </location>
</feature>
<keyword evidence="10" id="KW-0238">DNA-binding</keyword>
<dbReference type="AlphaFoldDB" id="A0A1G9TFJ0"/>
<dbReference type="GO" id="GO:0051301">
    <property type="term" value="P:cell division"/>
    <property type="evidence" value="ECO:0007669"/>
    <property type="project" value="UniProtKB-KW"/>
</dbReference>
<evidence type="ECO:0000256" key="4">
    <source>
        <dbReference type="ARBA" id="ARBA00022618"/>
    </source>
</evidence>
<dbReference type="GO" id="GO:0003677">
    <property type="term" value="F:DNA binding"/>
    <property type="evidence" value="ECO:0007669"/>
    <property type="project" value="UniProtKB-KW"/>
</dbReference>
<dbReference type="InterPro" id="IPR002543">
    <property type="entry name" value="FtsK_dom"/>
</dbReference>
<evidence type="ECO:0000313" key="18">
    <source>
        <dbReference type="EMBL" id="SDM46450.1"/>
    </source>
</evidence>
<dbReference type="SUPFAM" id="SSF52540">
    <property type="entry name" value="P-loop containing nucleoside triphosphate hydrolases"/>
    <property type="match status" value="1"/>
</dbReference>
<dbReference type="InterPro" id="IPR036390">
    <property type="entry name" value="WH_DNA-bd_sf"/>
</dbReference>
<dbReference type="Gene3D" id="1.10.10.10">
    <property type="entry name" value="Winged helix-like DNA-binding domain superfamily/Winged helix DNA-binding domain"/>
    <property type="match status" value="1"/>
</dbReference>
<dbReference type="SUPFAM" id="SSF46785">
    <property type="entry name" value="Winged helix' DNA-binding domain"/>
    <property type="match status" value="1"/>
</dbReference>
<keyword evidence="12" id="KW-0131">Cell cycle</keyword>
<evidence type="ECO:0000256" key="13">
    <source>
        <dbReference type="ARBA" id="ARBA00024986"/>
    </source>
</evidence>
<evidence type="ECO:0000256" key="15">
    <source>
        <dbReference type="SAM" id="MobiDB-lite"/>
    </source>
</evidence>
<dbReference type="Pfam" id="PF13491">
    <property type="entry name" value="FtsK_4TM"/>
    <property type="match status" value="1"/>
</dbReference>
<dbReference type="InterPro" id="IPR018541">
    <property type="entry name" value="Ftsk_gamma"/>
</dbReference>
<keyword evidence="9 16" id="KW-1133">Transmembrane helix</keyword>
<evidence type="ECO:0000256" key="10">
    <source>
        <dbReference type="ARBA" id="ARBA00023125"/>
    </source>
</evidence>
<keyword evidence="4" id="KW-0132">Cell division</keyword>
<evidence type="ECO:0000256" key="8">
    <source>
        <dbReference type="ARBA" id="ARBA00022840"/>
    </source>
</evidence>
<organism evidence="18 19">
    <name type="scientific">Megasphaera paucivorans</name>
    <dbReference type="NCBI Taxonomy" id="349095"/>
    <lineage>
        <taxon>Bacteria</taxon>
        <taxon>Bacillati</taxon>
        <taxon>Bacillota</taxon>
        <taxon>Negativicutes</taxon>
        <taxon>Veillonellales</taxon>
        <taxon>Veillonellaceae</taxon>
        <taxon>Megasphaera</taxon>
    </lineage>
</organism>
<sequence>MAQRKISSRTQKLTGKKRGRRTTKKTQGPSLLKYEIMGLVFIFMGLFAAIGIIGIDTGSIGTVIDDVLAYIFGVGRILAALLLVVLGLKYIMLRKAIPVTGNWALGTLLFIMFLGMIHLFFVPEGAEFMPAVMSISGGAIGGLVAVLLRQFFGQAGGFLVLAIGMIVTVMAWKKWSISNSVTTVSVKATEEIQVASQSIHSQWQEHKTQWQENRKKHKIFDLEKVGNCDEVPKMNAALAENSESSEIPVHIINSDQEDSNKEKQVFLQEAIQEIDAEDKTIAMERNTVEEPEKSVSKKVAEGIADIAEKDLEDLKPVEVERQPTAVDLAPEGKLPIPKEKMEKAYILPSISILKPGRLISTAANDEVRTNARILQETLSSFNIDAKIINASKGPAVTRYELEPAAGVKVSKIVHLSDDIALKLAATDIRIEAPIPGKAAIGIEVPNKQVAGVNLRDVLDSEEFKRAAGGVPVGLGKDIAGNSVIADLTKMPHLLVAGSTGSGKSVCINTLIASILFKQRPCDVKLILIDPKVVELSNYNGIPHLMTPVVTDAKKAARVLRWAVREMDNRYHRFAETSTRDIARYNHLHPEEAFPFVVIIIDELADLMMVASTDVEDSICRLAQKARACGMHLVLATQRPSVDVLTGIIKANVPSRISFAVSSQVDSRTILDMSGAEKLLGKGDMLFYPMGASKPLRVQGAFISDSEIDQMVNFIKKQSEPEYDADVQQAQSEEQTEQHTFFEDELMEQAINMVLETGQASASMLQRRFRIGYTRAARLVDTMEAMQIVGPSNGSKARDILMPAEEVQRKFFSGQT</sequence>
<evidence type="ECO:0000256" key="5">
    <source>
        <dbReference type="ARBA" id="ARBA00022692"/>
    </source>
</evidence>
<comment type="similarity">
    <text evidence="2">Belongs to the FtsK/SpoIIIE/SftA family.</text>
</comment>
<dbReference type="SMART" id="SM00843">
    <property type="entry name" value="Ftsk_gamma"/>
    <property type="match status" value="1"/>
</dbReference>
<feature type="binding site" evidence="14">
    <location>
        <begin position="497"/>
        <end position="504"/>
    </location>
    <ligand>
        <name>ATP</name>
        <dbReference type="ChEBI" id="CHEBI:30616"/>
    </ligand>
</feature>
<dbReference type="InterPro" id="IPR050206">
    <property type="entry name" value="FtsK/SpoIIIE/SftA"/>
</dbReference>
<feature type="transmembrane region" description="Helical" evidence="16">
    <location>
        <begin position="34"/>
        <end position="55"/>
    </location>
</feature>
<feature type="transmembrane region" description="Helical" evidence="16">
    <location>
        <begin position="155"/>
        <end position="172"/>
    </location>
</feature>
<dbReference type="CDD" id="cd01127">
    <property type="entry name" value="TrwB_TraG_TraD_VirD4"/>
    <property type="match status" value="1"/>
</dbReference>
<keyword evidence="7" id="KW-0159">Chromosome partition</keyword>
<dbReference type="GO" id="GO:0005886">
    <property type="term" value="C:plasma membrane"/>
    <property type="evidence" value="ECO:0007669"/>
    <property type="project" value="UniProtKB-SubCell"/>
</dbReference>
<keyword evidence="11 16" id="KW-0472">Membrane</keyword>
<dbReference type="Gene3D" id="3.40.50.300">
    <property type="entry name" value="P-loop containing nucleotide triphosphate hydrolases"/>
    <property type="match status" value="1"/>
</dbReference>
<dbReference type="PROSITE" id="PS50901">
    <property type="entry name" value="FTSK"/>
    <property type="match status" value="1"/>
</dbReference>
<proteinExistence type="inferred from homology"/>
<dbReference type="Pfam" id="PF17854">
    <property type="entry name" value="FtsK_alpha"/>
    <property type="match status" value="1"/>
</dbReference>
<accession>A0A1G9TFJ0</accession>
<reference evidence="18 19" key="1">
    <citation type="submission" date="2016-10" db="EMBL/GenBank/DDBJ databases">
        <authorList>
            <person name="de Groot N.N."/>
        </authorList>
    </citation>
    <scope>NUCLEOTIDE SEQUENCE [LARGE SCALE GENOMIC DNA]</scope>
    <source>
        <strain evidence="18 19">DSM 16981</strain>
    </source>
</reference>
<dbReference type="InterPro" id="IPR036388">
    <property type="entry name" value="WH-like_DNA-bd_sf"/>
</dbReference>
<evidence type="ECO:0000256" key="9">
    <source>
        <dbReference type="ARBA" id="ARBA00022989"/>
    </source>
</evidence>
<feature type="transmembrane region" description="Helical" evidence="16">
    <location>
        <begin position="128"/>
        <end position="148"/>
    </location>
</feature>
<name>A0A1G9TFJ0_9FIRM</name>
<dbReference type="EMBL" id="FNHQ01000007">
    <property type="protein sequence ID" value="SDM46450.1"/>
    <property type="molecule type" value="Genomic_DNA"/>
</dbReference>
<keyword evidence="19" id="KW-1185">Reference proteome</keyword>
<feature type="transmembrane region" description="Helical" evidence="16">
    <location>
        <begin position="103"/>
        <end position="122"/>
    </location>
</feature>
<gene>
    <name evidence="18" type="ORF">SAMN05660299_00924</name>
</gene>
<evidence type="ECO:0000256" key="2">
    <source>
        <dbReference type="ARBA" id="ARBA00006474"/>
    </source>
</evidence>
<dbReference type="RefSeq" id="WP_091648805.1">
    <property type="nucleotide sequence ID" value="NZ_FNHQ01000007.1"/>
</dbReference>
<feature type="domain" description="FtsK" evidence="17">
    <location>
        <begin position="480"/>
        <end position="667"/>
    </location>
</feature>
<comment type="subcellular location">
    <subcellularLocation>
        <location evidence="1">Cell membrane</location>
        <topology evidence="1">Multi-pass membrane protein</topology>
    </subcellularLocation>
</comment>
<dbReference type="GO" id="GO:0005524">
    <property type="term" value="F:ATP binding"/>
    <property type="evidence" value="ECO:0007669"/>
    <property type="project" value="UniProtKB-UniRule"/>
</dbReference>
<comment type="function">
    <text evidence="13">Essential cell division protein that coordinates cell division and chromosome segregation. The N-terminus is involved in assembly of the cell-division machinery. The C-terminus functions as a DNA motor that moves dsDNA in an ATP-dependent manner towards the dif recombination site, which is located within the replication terminus region. Required for activation of the Xer recombinase, allowing activation of chromosome unlinking by recombination.</text>
</comment>
<evidence type="ECO:0000313" key="19">
    <source>
        <dbReference type="Proteomes" id="UP000199309"/>
    </source>
</evidence>
<evidence type="ECO:0000256" key="12">
    <source>
        <dbReference type="ARBA" id="ARBA00023306"/>
    </source>
</evidence>
<dbReference type="STRING" id="349095.SAMN05660299_00924"/>
<feature type="transmembrane region" description="Helical" evidence="16">
    <location>
        <begin position="67"/>
        <end position="91"/>
    </location>
</feature>
<evidence type="ECO:0000256" key="1">
    <source>
        <dbReference type="ARBA" id="ARBA00004651"/>
    </source>
</evidence>
<dbReference type="Pfam" id="PF01580">
    <property type="entry name" value="FtsK_SpoIIIE"/>
    <property type="match status" value="1"/>
</dbReference>
<dbReference type="Gene3D" id="3.30.980.40">
    <property type="match status" value="1"/>
</dbReference>
<keyword evidence="3" id="KW-1003">Cell membrane</keyword>
<dbReference type="InterPro" id="IPR041027">
    <property type="entry name" value="FtsK_alpha"/>
</dbReference>
<evidence type="ECO:0000256" key="16">
    <source>
        <dbReference type="SAM" id="Phobius"/>
    </source>
</evidence>
<evidence type="ECO:0000256" key="7">
    <source>
        <dbReference type="ARBA" id="ARBA00022829"/>
    </source>
</evidence>
<dbReference type="InterPro" id="IPR025199">
    <property type="entry name" value="FtsK_4TM"/>
</dbReference>
<feature type="region of interest" description="Disordered" evidence="15">
    <location>
        <begin position="1"/>
        <end position="25"/>
    </location>
</feature>
<protein>
    <submittedName>
        <fullName evidence="18">DNA segregation ATPase FtsK/SpoIIIE, S-DNA-T family</fullName>
    </submittedName>
</protein>
<evidence type="ECO:0000256" key="3">
    <source>
        <dbReference type="ARBA" id="ARBA00022475"/>
    </source>
</evidence>
<dbReference type="PANTHER" id="PTHR22683:SF41">
    <property type="entry name" value="DNA TRANSLOCASE FTSK"/>
    <property type="match status" value="1"/>
</dbReference>
<keyword evidence="5 16" id="KW-0812">Transmembrane</keyword>
<dbReference type="Pfam" id="PF09397">
    <property type="entry name" value="FtsK_gamma"/>
    <property type="match status" value="1"/>
</dbReference>
<evidence type="ECO:0000256" key="11">
    <source>
        <dbReference type="ARBA" id="ARBA00023136"/>
    </source>
</evidence>
<keyword evidence="8 14" id="KW-0067">ATP-binding</keyword>
<dbReference type="OrthoDB" id="9807790at2"/>
<keyword evidence="6 14" id="KW-0547">Nucleotide-binding</keyword>